<evidence type="ECO:0000256" key="1">
    <source>
        <dbReference type="ARBA" id="ARBA00007837"/>
    </source>
</evidence>
<name>A0AAQ4D5S7_AMBAM</name>
<dbReference type="PANTHER" id="PTHR43615">
    <property type="entry name" value="PHOSPHOENOLPYRUVATE SYNTHASE-RELATED"/>
    <property type="match status" value="1"/>
</dbReference>
<comment type="similarity">
    <text evidence="1">Belongs to the PEP-utilizing enzyme family.</text>
</comment>
<dbReference type="InterPro" id="IPR013815">
    <property type="entry name" value="ATP_grasp_subdomain_1"/>
</dbReference>
<dbReference type="Pfam" id="PF01326">
    <property type="entry name" value="PPDK_N"/>
    <property type="match status" value="1"/>
</dbReference>
<reference evidence="3 4" key="1">
    <citation type="journal article" date="2023" name="Arcadia Sci">
        <title>De novo assembly of a long-read Amblyomma americanum tick genome.</title>
        <authorList>
            <person name="Chou S."/>
            <person name="Poskanzer K.E."/>
            <person name="Rollins M."/>
            <person name="Thuy-Boun P.S."/>
        </authorList>
    </citation>
    <scope>NUCLEOTIDE SEQUENCE [LARGE SCALE GENOMIC DNA]</scope>
    <source>
        <strain evidence="3">F_SG_1</strain>
        <tissue evidence="3">Salivary glands</tissue>
    </source>
</reference>
<protein>
    <recommendedName>
        <fullName evidence="2">Pyruvate phosphate dikinase AMP/ATP-binding domain-containing protein</fullName>
    </recommendedName>
</protein>
<proteinExistence type="inferred from homology"/>
<comment type="caution">
    <text evidence="3">The sequence shown here is derived from an EMBL/GenBank/DDBJ whole genome shotgun (WGS) entry which is preliminary data.</text>
</comment>
<dbReference type="PANTHER" id="PTHR43615:SF1">
    <property type="entry name" value="PPDK_N DOMAIN-CONTAINING PROTEIN"/>
    <property type="match status" value="1"/>
</dbReference>
<dbReference type="InterPro" id="IPR051549">
    <property type="entry name" value="PEP_Utilizing_Enz"/>
</dbReference>
<dbReference type="EMBL" id="JARKHS020034780">
    <property type="protein sequence ID" value="KAK8757817.1"/>
    <property type="molecule type" value="Genomic_DNA"/>
</dbReference>
<dbReference type="SUPFAM" id="SSF56059">
    <property type="entry name" value="Glutathione synthetase ATP-binding domain-like"/>
    <property type="match status" value="1"/>
</dbReference>
<dbReference type="Gene3D" id="3.30.470.20">
    <property type="entry name" value="ATP-grasp fold, B domain"/>
    <property type="match status" value="1"/>
</dbReference>
<organism evidence="3 4">
    <name type="scientific">Amblyomma americanum</name>
    <name type="common">Lone star tick</name>
    <dbReference type="NCBI Taxonomy" id="6943"/>
    <lineage>
        <taxon>Eukaryota</taxon>
        <taxon>Metazoa</taxon>
        <taxon>Ecdysozoa</taxon>
        <taxon>Arthropoda</taxon>
        <taxon>Chelicerata</taxon>
        <taxon>Arachnida</taxon>
        <taxon>Acari</taxon>
        <taxon>Parasitiformes</taxon>
        <taxon>Ixodida</taxon>
        <taxon>Ixodoidea</taxon>
        <taxon>Ixodidae</taxon>
        <taxon>Amblyomminae</taxon>
        <taxon>Amblyomma</taxon>
    </lineage>
</organism>
<dbReference type="GO" id="GO:0016301">
    <property type="term" value="F:kinase activity"/>
    <property type="evidence" value="ECO:0007669"/>
    <property type="project" value="InterPro"/>
</dbReference>
<dbReference type="Proteomes" id="UP001321473">
    <property type="component" value="Unassembled WGS sequence"/>
</dbReference>
<dbReference type="InterPro" id="IPR002192">
    <property type="entry name" value="PPDK_AMP/ATP-bd"/>
</dbReference>
<keyword evidence="4" id="KW-1185">Reference proteome</keyword>
<evidence type="ECO:0000313" key="4">
    <source>
        <dbReference type="Proteomes" id="UP001321473"/>
    </source>
</evidence>
<feature type="domain" description="Pyruvate phosphate dikinase AMP/ATP-binding" evidence="2">
    <location>
        <begin position="2"/>
        <end position="89"/>
    </location>
</feature>
<dbReference type="Gene3D" id="3.30.1490.20">
    <property type="entry name" value="ATP-grasp fold, A domain"/>
    <property type="match status" value="1"/>
</dbReference>
<evidence type="ECO:0000259" key="2">
    <source>
        <dbReference type="Pfam" id="PF01326"/>
    </source>
</evidence>
<evidence type="ECO:0000313" key="3">
    <source>
        <dbReference type="EMBL" id="KAK8757817.1"/>
    </source>
</evidence>
<dbReference type="AlphaFoldDB" id="A0AAQ4D5S7"/>
<sequence length="128" mass="13680">MSAAGQMTTLLGLQGHENVLRGVVQCWASQFSFTNVNYKRQYGQPLDVPMAVVVQELVDASAAGVMFTCDPLTGNPELITVTANYGLGEVCGTCSFSTKHDSGRLKALSGQIFGMFISCVYSTMSVLL</sequence>
<gene>
    <name evidence="3" type="ORF">V5799_004551</name>
</gene>
<dbReference type="GO" id="GO:0005524">
    <property type="term" value="F:ATP binding"/>
    <property type="evidence" value="ECO:0007669"/>
    <property type="project" value="InterPro"/>
</dbReference>
<accession>A0AAQ4D5S7</accession>